<keyword evidence="2 5" id="KW-0812">Transmembrane</keyword>
<reference evidence="8" key="1">
    <citation type="submission" date="2017-01" db="EMBL/GenBank/DDBJ databases">
        <authorList>
            <person name="Varghese N."/>
            <person name="Submissions S."/>
        </authorList>
    </citation>
    <scope>NUCLEOTIDE SEQUENCE [LARGE SCALE GENOMIC DNA]</scope>
    <source>
        <strain evidence="8">CGMCC 1.7737</strain>
    </source>
</reference>
<name>A0A1N7CRW0_9EURY</name>
<dbReference type="OrthoDB" id="17861at2157"/>
<feature type="transmembrane region" description="Helical" evidence="5">
    <location>
        <begin position="199"/>
        <end position="219"/>
    </location>
</feature>
<feature type="transmembrane region" description="Helical" evidence="5">
    <location>
        <begin position="264"/>
        <end position="285"/>
    </location>
</feature>
<dbReference type="Proteomes" id="UP000186914">
    <property type="component" value="Unassembled WGS sequence"/>
</dbReference>
<evidence type="ECO:0000256" key="1">
    <source>
        <dbReference type="ARBA" id="ARBA00004141"/>
    </source>
</evidence>
<keyword evidence="4 5" id="KW-0472">Membrane</keyword>
<evidence type="ECO:0000259" key="6">
    <source>
        <dbReference type="Pfam" id="PF00892"/>
    </source>
</evidence>
<dbReference type="InterPro" id="IPR050638">
    <property type="entry name" value="AA-Vitamin_Transporters"/>
</dbReference>
<dbReference type="RefSeq" id="WP_076431146.1">
    <property type="nucleotide sequence ID" value="NZ_FTNO01000003.1"/>
</dbReference>
<dbReference type="Pfam" id="PF00892">
    <property type="entry name" value="EamA"/>
    <property type="match status" value="2"/>
</dbReference>
<feature type="transmembrane region" description="Helical" evidence="5">
    <location>
        <begin position="137"/>
        <end position="160"/>
    </location>
</feature>
<evidence type="ECO:0000256" key="4">
    <source>
        <dbReference type="ARBA" id="ARBA00023136"/>
    </source>
</evidence>
<feature type="domain" description="EamA" evidence="6">
    <location>
        <begin position="20"/>
        <end position="154"/>
    </location>
</feature>
<organism evidence="7 8">
    <name type="scientific">Haladaptatus litoreus</name>
    <dbReference type="NCBI Taxonomy" id="553468"/>
    <lineage>
        <taxon>Archaea</taxon>
        <taxon>Methanobacteriati</taxon>
        <taxon>Methanobacteriota</taxon>
        <taxon>Stenosarchaea group</taxon>
        <taxon>Halobacteria</taxon>
        <taxon>Halobacteriales</taxon>
        <taxon>Haladaptataceae</taxon>
        <taxon>Haladaptatus</taxon>
    </lineage>
</organism>
<feature type="transmembrane region" description="Helical" evidence="5">
    <location>
        <begin position="231"/>
        <end position="252"/>
    </location>
</feature>
<gene>
    <name evidence="7" type="ORF">SAMN05421858_3202</name>
</gene>
<comment type="subcellular location">
    <subcellularLocation>
        <location evidence="1">Membrane</location>
        <topology evidence="1">Multi-pass membrane protein</topology>
    </subcellularLocation>
</comment>
<dbReference type="InterPro" id="IPR000620">
    <property type="entry name" value="EamA_dom"/>
</dbReference>
<dbReference type="SUPFAM" id="SSF103481">
    <property type="entry name" value="Multidrug resistance efflux transporter EmrE"/>
    <property type="match status" value="2"/>
</dbReference>
<feature type="domain" description="EamA" evidence="6">
    <location>
        <begin position="168"/>
        <end position="303"/>
    </location>
</feature>
<keyword evidence="3 5" id="KW-1133">Transmembrane helix</keyword>
<evidence type="ECO:0000256" key="3">
    <source>
        <dbReference type="ARBA" id="ARBA00022989"/>
    </source>
</evidence>
<feature type="transmembrane region" description="Helical" evidence="5">
    <location>
        <begin position="106"/>
        <end position="130"/>
    </location>
</feature>
<evidence type="ECO:0000313" key="7">
    <source>
        <dbReference type="EMBL" id="SIR66204.1"/>
    </source>
</evidence>
<proteinExistence type="predicted"/>
<feature type="transmembrane region" description="Helical" evidence="5">
    <location>
        <begin position="48"/>
        <end position="68"/>
    </location>
</feature>
<dbReference type="PANTHER" id="PTHR32322">
    <property type="entry name" value="INNER MEMBRANE TRANSPORTER"/>
    <property type="match status" value="1"/>
</dbReference>
<dbReference type="EMBL" id="FTNO01000003">
    <property type="protein sequence ID" value="SIR66204.1"/>
    <property type="molecule type" value="Genomic_DNA"/>
</dbReference>
<feature type="transmembrane region" description="Helical" evidence="5">
    <location>
        <begin position="166"/>
        <end position="187"/>
    </location>
</feature>
<keyword evidence="8" id="KW-1185">Reference proteome</keyword>
<evidence type="ECO:0000256" key="2">
    <source>
        <dbReference type="ARBA" id="ARBA00022692"/>
    </source>
</evidence>
<feature type="transmembrane region" description="Helical" evidence="5">
    <location>
        <begin position="21"/>
        <end position="42"/>
    </location>
</feature>
<evidence type="ECO:0000256" key="5">
    <source>
        <dbReference type="SAM" id="Phobius"/>
    </source>
</evidence>
<evidence type="ECO:0000313" key="8">
    <source>
        <dbReference type="Proteomes" id="UP000186914"/>
    </source>
</evidence>
<dbReference type="AlphaFoldDB" id="A0A1N7CRW0"/>
<feature type="transmembrane region" description="Helical" evidence="5">
    <location>
        <begin position="80"/>
        <end position="100"/>
    </location>
</feature>
<protein>
    <submittedName>
        <fullName evidence="7">Permease of the drug/metabolite transporter (DMT) superfamily</fullName>
    </submittedName>
</protein>
<sequence length="336" mass="35347">MGAEHGRNRSEIEPTAGRRTLLLFIVTSLTFGTAFVGIKAGLVDIPPILFAGLRYDIGAAVLLAYVYWRGGYWRPRTRGDLIAIAVAGFFLSGLNAVLLFSGQQYLTTGTAAVIFSLVPVLAPLFALVLLPDERIDIVGMVGILLGFVGVAIIVGIQSLSTSGDSTVLGVALVGGAAVAAAFGSVLLSRTDRSIPGLGMTTWALVLAAGLVHAISVLMGESPMDVTPTRSALVAVFWVGIPATAIAFPAYYGLIDRAGPVRANLISYTVPLVATGVGAVVLGEIIPIRTVYGFLVIVVGFALVERHNLRDEIRRFRGLPVPPEQDDEHLCESAPRG</sequence>
<feature type="transmembrane region" description="Helical" evidence="5">
    <location>
        <begin position="291"/>
        <end position="308"/>
    </location>
</feature>
<dbReference type="InterPro" id="IPR037185">
    <property type="entry name" value="EmrE-like"/>
</dbReference>
<accession>A0A1N7CRW0</accession>
<dbReference type="PANTHER" id="PTHR32322:SF2">
    <property type="entry name" value="EAMA DOMAIN-CONTAINING PROTEIN"/>
    <property type="match status" value="1"/>
</dbReference>
<dbReference type="GO" id="GO:0016020">
    <property type="term" value="C:membrane"/>
    <property type="evidence" value="ECO:0007669"/>
    <property type="project" value="UniProtKB-SubCell"/>
</dbReference>